<accession>A0A564FNZ2</accession>
<feature type="region of interest" description="Disordered" evidence="11">
    <location>
        <begin position="167"/>
        <end position="186"/>
    </location>
</feature>
<dbReference type="GO" id="GO:0043138">
    <property type="term" value="F:3'-5' DNA helicase activity"/>
    <property type="evidence" value="ECO:0007669"/>
    <property type="project" value="UniProtKB-EC"/>
</dbReference>
<keyword evidence="5" id="KW-0413">Isomerase</keyword>
<gene>
    <name evidence="13" type="primary">addA</name>
    <name evidence="13" type="ORF">MAMC_02013</name>
</gene>
<comment type="caution">
    <text evidence="10">Lacks conserved residue(s) required for the propagation of feature annotation.</text>
</comment>
<evidence type="ECO:0000256" key="8">
    <source>
        <dbReference type="ARBA" id="ARBA00034923"/>
    </source>
</evidence>
<reference evidence="13 14" key="1">
    <citation type="submission" date="2019-09" db="EMBL/GenBank/DDBJ databases">
        <authorList>
            <person name="Cremers G."/>
        </authorList>
    </citation>
    <scope>NUCLEOTIDE SEQUENCE [LARGE SCALE GENOMIC DNA]</scope>
    <source>
        <strain evidence="13">3B</strain>
    </source>
</reference>
<keyword evidence="4 10" id="KW-0067">ATP-binding</keyword>
<dbReference type="InterPro" id="IPR027417">
    <property type="entry name" value="P-loop_NTPase"/>
</dbReference>
<dbReference type="GO" id="GO:0000725">
    <property type="term" value="P:recombinational repair"/>
    <property type="evidence" value="ECO:0007669"/>
    <property type="project" value="TreeGrafter"/>
</dbReference>
<keyword evidence="1 10" id="KW-0547">Nucleotide-binding</keyword>
<feature type="non-terminal residue" evidence="13">
    <location>
        <position position="587"/>
    </location>
</feature>
<evidence type="ECO:0000256" key="10">
    <source>
        <dbReference type="PROSITE-ProRule" id="PRU00560"/>
    </source>
</evidence>
<evidence type="ECO:0000256" key="3">
    <source>
        <dbReference type="ARBA" id="ARBA00022806"/>
    </source>
</evidence>
<dbReference type="EMBL" id="CABFUZ020000229">
    <property type="protein sequence ID" value="VVM08194.1"/>
    <property type="molecule type" value="Genomic_DNA"/>
</dbReference>
<dbReference type="EMBL" id="CABFUZ020000229">
    <property type="protein sequence ID" value="VVM08193.1"/>
    <property type="molecule type" value="Genomic_DNA"/>
</dbReference>
<evidence type="ECO:0000313" key="14">
    <source>
        <dbReference type="Proteomes" id="UP000381693"/>
    </source>
</evidence>
<dbReference type="GO" id="GO:0003677">
    <property type="term" value="F:DNA binding"/>
    <property type="evidence" value="ECO:0007669"/>
    <property type="project" value="InterPro"/>
</dbReference>
<dbReference type="GO" id="GO:0016787">
    <property type="term" value="F:hydrolase activity"/>
    <property type="evidence" value="ECO:0007669"/>
    <property type="project" value="UniProtKB-UniRule"/>
</dbReference>
<keyword evidence="2 10" id="KW-0378">Hydrolase</keyword>
<dbReference type="Pfam" id="PF13361">
    <property type="entry name" value="UvrD_C"/>
    <property type="match status" value="1"/>
</dbReference>
<feature type="domain" description="UvrD-like helicase ATP-binding" evidence="12">
    <location>
        <begin position="1"/>
        <end position="109"/>
    </location>
</feature>
<feature type="compositionally biased region" description="Acidic residues" evidence="11">
    <location>
        <begin position="167"/>
        <end position="184"/>
    </location>
</feature>
<evidence type="ECO:0000313" key="13">
    <source>
        <dbReference type="EMBL" id="VVM08193.1"/>
    </source>
</evidence>
<evidence type="ECO:0000256" key="5">
    <source>
        <dbReference type="ARBA" id="ARBA00023235"/>
    </source>
</evidence>
<evidence type="ECO:0000256" key="4">
    <source>
        <dbReference type="ARBA" id="ARBA00022840"/>
    </source>
</evidence>
<dbReference type="InterPro" id="IPR014016">
    <property type="entry name" value="UvrD-like_ATP-bd"/>
</dbReference>
<evidence type="ECO:0000256" key="7">
    <source>
        <dbReference type="ARBA" id="ARBA00034808"/>
    </source>
</evidence>
<feature type="non-terminal residue" evidence="13">
    <location>
        <position position="1"/>
    </location>
</feature>
<sequence length="587" mass="65520">RLLQELGATGGGMDRDLWLRIAFRLDSQWDHWLFDEFQDTSRAQWRALDLLIGEVIQSAEGSRTFFCVGDAKQSIYGWRGGDRKLFGEIASRYGEAIELRRLVTSHRSRRAVIDLVNAVFGNEAVLKELYGAAGAAWAKDWEPHRSAVTGEGGYACYLEARPVEGEGFPEESEEEIGADAEEEGSSPLDGALASLIRETIRPSERGLSCAVLVQTNAWARRLTDRLRKEGVGPVFLEGEIFPGADNQLGRLVTAALQSLAHPADMLARGWLEASPLGEPFRLEWERIGWRILHENGFHGVVEEILGRIPSSLGDAFAKERASLLREMAYRFDQTGSRDVERFLRFWKEQPVRLPEMTGTVQVMTIHKAKGLGFDVVVVTELERPLRRRGNLLRIEEDSGGAGGLLLAPGKAIVEKIPALAKAAEKAEEEERFERLCLLYVALTRARRELYLLAEASAKERGKSAGGPAAPTHRELLRRTLAEGPVRSLREGSGIDVLFERGERRKLEEPGSVPVEKESVPRPAEAFSFHPRSVRRMPVAPSRFEERERGQGVFTPLRSAGRKWGSLVHELLSRVERADAASLEPLRR</sequence>
<dbReference type="InterPro" id="IPR000212">
    <property type="entry name" value="DNA_helicase_UvrD/REP"/>
</dbReference>
<dbReference type="Pfam" id="PF00580">
    <property type="entry name" value="UvrD-helicase"/>
    <property type="match status" value="1"/>
</dbReference>
<dbReference type="Proteomes" id="UP000381693">
    <property type="component" value="Unassembled WGS sequence"/>
</dbReference>
<dbReference type="PANTHER" id="PTHR11070:SF2">
    <property type="entry name" value="ATP-DEPENDENT DNA HELICASE SRS2"/>
    <property type="match status" value="1"/>
</dbReference>
<evidence type="ECO:0000256" key="2">
    <source>
        <dbReference type="ARBA" id="ARBA00022801"/>
    </source>
</evidence>
<comment type="catalytic activity">
    <reaction evidence="6">
        <text>Couples ATP hydrolysis with the unwinding of duplex DNA by translocating in the 3'-5' direction.</text>
        <dbReference type="EC" id="5.6.2.4"/>
    </reaction>
</comment>
<keyword evidence="14" id="KW-1185">Reference proteome</keyword>
<protein>
    <recommendedName>
        <fullName evidence="7">DNA 3'-5' helicase</fullName>
        <ecNumber evidence="7">5.6.2.4</ecNumber>
    </recommendedName>
    <alternativeName>
        <fullName evidence="8">DNA 3'-5' helicase II</fullName>
    </alternativeName>
</protein>
<dbReference type="GO" id="GO:0005829">
    <property type="term" value="C:cytosol"/>
    <property type="evidence" value="ECO:0007669"/>
    <property type="project" value="TreeGrafter"/>
</dbReference>
<proteinExistence type="predicted"/>
<dbReference type="PROSITE" id="PS51198">
    <property type="entry name" value="UVRD_HELICASE_ATP_BIND"/>
    <property type="match status" value="1"/>
</dbReference>
<organism evidence="13 14">
    <name type="scientific">Methylacidimicrobium cyclopophantes</name>
    <dbReference type="NCBI Taxonomy" id="1041766"/>
    <lineage>
        <taxon>Bacteria</taxon>
        <taxon>Pseudomonadati</taxon>
        <taxon>Verrucomicrobiota</taxon>
        <taxon>Methylacidimicrobium</taxon>
    </lineage>
</organism>
<evidence type="ECO:0000256" key="9">
    <source>
        <dbReference type="ARBA" id="ARBA00048988"/>
    </source>
</evidence>
<dbReference type="PANTHER" id="PTHR11070">
    <property type="entry name" value="UVRD / RECB / PCRA DNA HELICASE FAMILY MEMBER"/>
    <property type="match status" value="1"/>
</dbReference>
<evidence type="ECO:0000256" key="1">
    <source>
        <dbReference type="ARBA" id="ARBA00022741"/>
    </source>
</evidence>
<name>A0A564FNZ2_9BACT</name>
<keyword evidence="3 10" id="KW-0347">Helicase</keyword>
<evidence type="ECO:0000259" key="12">
    <source>
        <dbReference type="PROSITE" id="PS51198"/>
    </source>
</evidence>
<evidence type="ECO:0000256" key="6">
    <source>
        <dbReference type="ARBA" id="ARBA00034617"/>
    </source>
</evidence>
<dbReference type="EC" id="5.6.2.4" evidence="7"/>
<evidence type="ECO:0000256" key="11">
    <source>
        <dbReference type="SAM" id="MobiDB-lite"/>
    </source>
</evidence>
<dbReference type="AlphaFoldDB" id="A0A564FNZ2"/>
<dbReference type="GO" id="GO:0005524">
    <property type="term" value="F:ATP binding"/>
    <property type="evidence" value="ECO:0007669"/>
    <property type="project" value="UniProtKB-UniRule"/>
</dbReference>
<dbReference type="SUPFAM" id="SSF52540">
    <property type="entry name" value="P-loop containing nucleoside triphosphate hydrolases"/>
    <property type="match status" value="1"/>
</dbReference>
<dbReference type="Gene3D" id="3.40.50.300">
    <property type="entry name" value="P-loop containing nucleotide triphosphate hydrolases"/>
    <property type="match status" value="2"/>
</dbReference>
<dbReference type="InterPro" id="IPR014017">
    <property type="entry name" value="DNA_helicase_UvrD-like_C"/>
</dbReference>
<comment type="catalytic activity">
    <reaction evidence="9">
        <text>ATP + H2O = ADP + phosphate + H(+)</text>
        <dbReference type="Rhea" id="RHEA:13065"/>
        <dbReference type="ChEBI" id="CHEBI:15377"/>
        <dbReference type="ChEBI" id="CHEBI:15378"/>
        <dbReference type="ChEBI" id="CHEBI:30616"/>
        <dbReference type="ChEBI" id="CHEBI:43474"/>
        <dbReference type="ChEBI" id="CHEBI:456216"/>
        <dbReference type="EC" id="5.6.2.4"/>
    </reaction>
</comment>